<dbReference type="AlphaFoldDB" id="A0A4R2GPK6"/>
<organism evidence="1 2">
    <name type="scientific">Camelimonas lactis</name>
    <dbReference type="NCBI Taxonomy" id="659006"/>
    <lineage>
        <taxon>Bacteria</taxon>
        <taxon>Pseudomonadati</taxon>
        <taxon>Pseudomonadota</taxon>
        <taxon>Alphaproteobacteria</taxon>
        <taxon>Hyphomicrobiales</taxon>
        <taxon>Chelatococcaceae</taxon>
        <taxon>Camelimonas</taxon>
    </lineage>
</organism>
<comment type="caution">
    <text evidence="1">The sequence shown here is derived from an EMBL/GenBank/DDBJ whole genome shotgun (WGS) entry which is preliminary data.</text>
</comment>
<gene>
    <name evidence="1" type="ORF">EV666_11297</name>
</gene>
<reference evidence="1 2" key="1">
    <citation type="submission" date="2019-03" db="EMBL/GenBank/DDBJ databases">
        <title>Genomic Encyclopedia of Type Strains, Phase IV (KMG-IV): sequencing the most valuable type-strain genomes for metagenomic binning, comparative biology and taxonomic classification.</title>
        <authorList>
            <person name="Goeker M."/>
        </authorList>
    </citation>
    <scope>NUCLEOTIDE SEQUENCE [LARGE SCALE GENOMIC DNA]</scope>
    <source>
        <strain evidence="1 2">DSM 22958</strain>
    </source>
</reference>
<proteinExistence type="predicted"/>
<keyword evidence="2" id="KW-1185">Reference proteome</keyword>
<name>A0A4R2GPK6_9HYPH</name>
<dbReference type="Proteomes" id="UP000294881">
    <property type="component" value="Unassembled WGS sequence"/>
</dbReference>
<accession>A0A4R2GPK6</accession>
<sequence length="219" mass="23727">MPEIDPTTDCFIGPGQSFIAFWHDSGGWPVLTVHVDRGSFPNLQAMLGIYNDGPLRHMTPVSDPSKKPAVELLSPRGDSVTYAFDMVEMTNGAHVIAYRKADRAIAKLDLRKADYLRENETVPFSSLKPDITDRLGQLAERQTTASAGMIRRGGPAGVDRTGEHLVQPFHVLHPRASTSGAPAMAADPVGSLPRHAAPGSSRVRCKDEVMDGLRDTGLM</sequence>
<dbReference type="EMBL" id="SLWL01000012">
    <property type="protein sequence ID" value="TCO11509.1"/>
    <property type="molecule type" value="Genomic_DNA"/>
</dbReference>
<evidence type="ECO:0000313" key="1">
    <source>
        <dbReference type="EMBL" id="TCO11509.1"/>
    </source>
</evidence>
<evidence type="ECO:0000313" key="2">
    <source>
        <dbReference type="Proteomes" id="UP000294881"/>
    </source>
</evidence>
<protein>
    <submittedName>
        <fullName evidence="1">Uncharacterized protein</fullName>
    </submittedName>
</protein>
<dbReference type="RefSeq" id="WP_132008985.1">
    <property type="nucleotide sequence ID" value="NZ_JBHUNN010000002.1"/>
</dbReference>